<feature type="domain" description="Solute-binding protein family 5" evidence="1">
    <location>
        <begin position="2"/>
        <end position="50"/>
    </location>
</feature>
<evidence type="ECO:0000313" key="2">
    <source>
        <dbReference type="EMBL" id="STS91194.1"/>
    </source>
</evidence>
<name>A0A7H4MLJ4_KLEVA</name>
<sequence>MHRPALQDKRVRQALIYGLDRQKLIDVVYQGYGKVAIEPIAPISWAFNAEGVNPLPLRSGTGQKAAG</sequence>
<accession>A0A7H4MLJ4</accession>
<dbReference type="Pfam" id="PF00496">
    <property type="entry name" value="SBP_bac_5"/>
    <property type="match status" value="1"/>
</dbReference>
<dbReference type="AlphaFoldDB" id="A0A7H4MLJ4"/>
<proteinExistence type="predicted"/>
<comment type="caution">
    <text evidence="2">The sequence shown here is derived from an EMBL/GenBank/DDBJ whole genome shotgun (WGS) entry which is preliminary data.</text>
</comment>
<reference evidence="2 3" key="1">
    <citation type="submission" date="2018-06" db="EMBL/GenBank/DDBJ databases">
        <authorList>
            <consortium name="Pathogen Informatics"/>
            <person name="Doyle S."/>
        </authorList>
    </citation>
    <scope>NUCLEOTIDE SEQUENCE [LARGE SCALE GENOMIC DNA]</scope>
    <source>
        <strain evidence="2 3">NCTC9177</strain>
    </source>
</reference>
<evidence type="ECO:0000313" key="3">
    <source>
        <dbReference type="Proteomes" id="UP000254545"/>
    </source>
</evidence>
<gene>
    <name evidence="2" type="primary">hbpA_2</name>
    <name evidence="2" type="ORF">NCTC9177_05100</name>
</gene>
<protein>
    <submittedName>
        <fullName evidence="2">Oligopeptide ABC transporter</fullName>
    </submittedName>
</protein>
<dbReference type="EMBL" id="UGKR01000003">
    <property type="protein sequence ID" value="STS91194.1"/>
    <property type="molecule type" value="Genomic_DNA"/>
</dbReference>
<dbReference type="Proteomes" id="UP000254545">
    <property type="component" value="Unassembled WGS sequence"/>
</dbReference>
<dbReference type="InterPro" id="IPR000914">
    <property type="entry name" value="SBP_5_dom"/>
</dbReference>
<dbReference type="SUPFAM" id="SSF53850">
    <property type="entry name" value="Periplasmic binding protein-like II"/>
    <property type="match status" value="1"/>
</dbReference>
<evidence type="ECO:0000259" key="1">
    <source>
        <dbReference type="Pfam" id="PF00496"/>
    </source>
</evidence>
<organism evidence="2 3">
    <name type="scientific">Klebsiella variicola</name>
    <dbReference type="NCBI Taxonomy" id="244366"/>
    <lineage>
        <taxon>Bacteria</taxon>
        <taxon>Pseudomonadati</taxon>
        <taxon>Pseudomonadota</taxon>
        <taxon>Gammaproteobacteria</taxon>
        <taxon>Enterobacterales</taxon>
        <taxon>Enterobacteriaceae</taxon>
        <taxon>Klebsiella/Raoultella group</taxon>
        <taxon>Klebsiella</taxon>
        <taxon>Klebsiella pneumoniae complex</taxon>
    </lineage>
</organism>
<dbReference type="Gene3D" id="3.10.105.10">
    <property type="entry name" value="Dipeptide-binding Protein, Domain 3"/>
    <property type="match status" value="1"/>
</dbReference>